<feature type="domain" description="Reverse transcriptase" evidence="2">
    <location>
        <begin position="403"/>
        <end position="676"/>
    </location>
</feature>
<organism evidence="3 4">
    <name type="scientific">Kryptolebias marmoratus</name>
    <name type="common">Mangrove killifish</name>
    <name type="synonym">Rivulus marmoratus</name>
    <dbReference type="NCBI Taxonomy" id="37003"/>
    <lineage>
        <taxon>Eukaryota</taxon>
        <taxon>Metazoa</taxon>
        <taxon>Chordata</taxon>
        <taxon>Craniata</taxon>
        <taxon>Vertebrata</taxon>
        <taxon>Euteleostomi</taxon>
        <taxon>Actinopterygii</taxon>
        <taxon>Neopterygii</taxon>
        <taxon>Teleostei</taxon>
        <taxon>Neoteleostei</taxon>
        <taxon>Acanthomorphata</taxon>
        <taxon>Ovalentaria</taxon>
        <taxon>Atherinomorphae</taxon>
        <taxon>Cyprinodontiformes</taxon>
        <taxon>Rivulidae</taxon>
        <taxon>Kryptolebias</taxon>
    </lineage>
</organism>
<evidence type="ECO:0000313" key="4">
    <source>
        <dbReference type="Proteomes" id="UP000264800"/>
    </source>
</evidence>
<evidence type="ECO:0000259" key="2">
    <source>
        <dbReference type="PROSITE" id="PS50878"/>
    </source>
</evidence>
<dbReference type="Pfam" id="PF00078">
    <property type="entry name" value="RVT_1"/>
    <property type="match status" value="1"/>
</dbReference>
<dbReference type="GeneTree" id="ENSGT00940000164735"/>
<dbReference type="CDD" id="cd01650">
    <property type="entry name" value="RT_nLTR_like"/>
    <property type="match status" value="1"/>
</dbReference>
<dbReference type="GO" id="GO:0003824">
    <property type="term" value="F:catalytic activity"/>
    <property type="evidence" value="ECO:0007669"/>
    <property type="project" value="InterPro"/>
</dbReference>
<evidence type="ECO:0000256" key="1">
    <source>
        <dbReference type="SAM" id="Coils"/>
    </source>
</evidence>
<dbReference type="CDD" id="cd09076">
    <property type="entry name" value="L1-EN"/>
    <property type="match status" value="1"/>
</dbReference>
<dbReference type="PROSITE" id="PS50878">
    <property type="entry name" value="RT_POL"/>
    <property type="match status" value="1"/>
</dbReference>
<dbReference type="SUPFAM" id="SSF56219">
    <property type="entry name" value="DNase I-like"/>
    <property type="match status" value="1"/>
</dbReference>
<sequence length="1162" mass="135438">MIVGRIGDMTISVINVYFPNEEKDSFLKEIVDIMTNDANGMILMGGDFNTVQNNILDRYPSDYGPPTTKSRMLNNITKELGLVDVWRNANPQKRDYTFYSNPHKSYSRIDYLYISQPHIHKVSKCNIENITISDHAPIRLTLNINKEPCFRYWRMNVSIMSNENMVKEIKESLREYFEINDNGEVSPTILWEGGKAVIRGKIIEISSRMKKARMKEQKELENKIKELEREHKLGNKNIMGELKNAKDKLEEILTVKAEGSLRFTNQRYYEMGNRASRLLAFQLRKAQVNRHVPKIKHPSTMQTKTQPKEIAEAFADYYKKLYDDSDRDTQDDETSSFLKKINLPTLSEEESIEMTRPITSQEILNVIKKLKNNKSPGTDGLPGEFYKTFKEELTPVLCRVFNYALRTGDPPKTWSDAIISVIYKEGKDPTMCEGYRPVSLLCNDLKILTSIMAERMQKHIAKLINPDQTGFIPGRQGANNIRRTLNVMSYTKSKLQPSLLIGLDAQKAFDKVKLSFLYQTLLRFGFSQQFVEWVKIIYKNPKSRIRINGYCSEFFDLKKGVRQGDCQSPLLFAVNIEPMAEAIRQNKQIQGIKDEGGVEHKISLFADDLLVFLTEPLQSVPALLEYLKEYGNMSGYKINESKSVAMMLSGECPTQLKEKVKFKWTNKGFRYLGIIITPQTSQLFKANYEKLKKEIIKDLERWEILPLTLGGRMETIRMNILPRLLFVFQSLPVSIPNSFFKEMDKRISRFVWQNKKVRIKLKILQSSKSKGGLGLPDLKNYYWAAHLRAIALWLAKDHEAIWVDMEQRACPNLSLDTLPFTTKTIQRNLKIKNHWVKETINIWSRIKKKFNFPDSISKILKIAKIPDFIPASMDTGFERWTKGGLVFIAQLFKGPTMKSFEQIQKEFNLQKTNFYRFLQLRHYIQNHSDWQKFSADMTKTEEILLSTAKGESKKGLISKIYKSLQYESNVNNKEIKEKWELEANIIIADEDWEETFSSGHKLTNSPTWREFDWKVKMRFFNSPIITSKYCKTSQLCWRNCGNVGDFTHIFWDCPKMVEFWKNVQIDIKSILGIQLDLDISVYILGIIPSDMINKDNKYLIRVLLLIAKKCITCSWLRPQPPNIAQWRDRIKKVYIMEKITSRLQLKMGTFETRWRPITKYIM</sequence>
<feature type="coiled-coil region" evidence="1">
    <location>
        <begin position="210"/>
        <end position="255"/>
    </location>
</feature>
<protein>
    <recommendedName>
        <fullName evidence="2">Reverse transcriptase domain-containing protein</fullName>
    </recommendedName>
</protein>
<dbReference type="AlphaFoldDB" id="A0A3Q2ZXW6"/>
<dbReference type="Pfam" id="PF14529">
    <property type="entry name" value="Exo_endo_phos_2"/>
    <property type="match status" value="1"/>
</dbReference>
<keyword evidence="1" id="KW-0175">Coiled coil</keyword>
<keyword evidence="4" id="KW-1185">Reference proteome</keyword>
<dbReference type="InterPro" id="IPR005135">
    <property type="entry name" value="Endo/exonuclease/phosphatase"/>
</dbReference>
<dbReference type="InterPro" id="IPR043502">
    <property type="entry name" value="DNA/RNA_pol_sf"/>
</dbReference>
<dbReference type="SUPFAM" id="SSF56672">
    <property type="entry name" value="DNA/RNA polymerases"/>
    <property type="match status" value="1"/>
</dbReference>
<dbReference type="OMA" id="WELEANI"/>
<dbReference type="InterPro" id="IPR000477">
    <property type="entry name" value="RT_dom"/>
</dbReference>
<dbReference type="PANTHER" id="PTHR31635">
    <property type="entry name" value="REVERSE TRANSCRIPTASE DOMAIN-CONTAINING PROTEIN-RELATED"/>
    <property type="match status" value="1"/>
</dbReference>
<dbReference type="PANTHER" id="PTHR31635:SF196">
    <property type="entry name" value="REVERSE TRANSCRIPTASE DOMAIN-CONTAINING PROTEIN-RELATED"/>
    <property type="match status" value="1"/>
</dbReference>
<accession>A0A3Q2ZXW6</accession>
<reference evidence="3" key="2">
    <citation type="submission" date="2025-09" db="UniProtKB">
        <authorList>
            <consortium name="Ensembl"/>
        </authorList>
    </citation>
    <scope>IDENTIFICATION</scope>
</reference>
<dbReference type="STRING" id="37003.ENSKMAP00000008781"/>
<dbReference type="Gene3D" id="3.60.10.10">
    <property type="entry name" value="Endonuclease/exonuclease/phosphatase"/>
    <property type="match status" value="1"/>
</dbReference>
<dbReference type="InterPro" id="IPR036691">
    <property type="entry name" value="Endo/exonu/phosph_ase_sf"/>
</dbReference>
<evidence type="ECO:0000313" key="3">
    <source>
        <dbReference type="Ensembl" id="ENSKMAP00000008781.1"/>
    </source>
</evidence>
<proteinExistence type="predicted"/>
<reference evidence="3" key="1">
    <citation type="submission" date="2025-08" db="UniProtKB">
        <authorList>
            <consortium name="Ensembl"/>
        </authorList>
    </citation>
    <scope>IDENTIFICATION</scope>
</reference>
<name>A0A3Q2ZXW6_KRYMA</name>
<dbReference type="Proteomes" id="UP000264800">
    <property type="component" value="Unplaced"/>
</dbReference>
<dbReference type="Ensembl" id="ENSKMAT00000008915.1">
    <property type="protein sequence ID" value="ENSKMAP00000008781.1"/>
    <property type="gene ID" value="ENSKMAG00000006598.1"/>
</dbReference>